<dbReference type="FunFam" id="3.30.40.10:FF:000270">
    <property type="entry name" value="pathogenesis-related homeodomain protein-like"/>
    <property type="match status" value="1"/>
</dbReference>
<dbReference type="InterPro" id="IPR011011">
    <property type="entry name" value="Znf_FYVE_PHD"/>
</dbReference>
<dbReference type="InterPro" id="IPR045876">
    <property type="entry name" value="PRHA-like_PHD-finger"/>
</dbReference>
<sequence length="739" mass="83737">MQSTGKSSLHRTSRRSSFSKRDIGSTINLSLQDKNGCKMSHTKRCKLKPRSGKTIGALLSKRRASEFSCNGNKNNSSNRKQVRRALLKVSNDSSSKQQSSVRFPGRKSSPLNHKTNGRNANGDGRFHRIRKRRKLKKKENSKQDEASRLKGRTRYLLIKMKLEQNLIDAYSGEGWKGQSREKIKPEKELQRAKKQIMKCKLGIRDAIHQLDLLSSEGRIGDAVISPDGSVFHEHIFCAKCKLRDAFPDNDIILCDGTCNCAFHQKCLEPPLATENIPPGDQGWICKFCECKMEILELINAHLGTRFSLNSNWQDVFKEEATAPDDGNISLDPAEEWPSDDSKDDDYDPETNEKTCSRSGIAESMSDDACSSSGLFWSSDEASSLSGSRRYDKVKVAGSPINIYSDDTNNLEVTSHRRQRRDVDYKKLHDEMFGKDAPESELSEDDDWGPGRRKRRRKESDPGTNMATCDGKDGCLKGELTMVVEKKLPSISQDKKRLFRIPPNAVEKLRRAFAENELPSRAFKENLSKQLGIASEKVSKWFKNARYMALKIRKEEKAKQPCSKDMIKGSNAEIGTNRNADQAAAKTDPNLVASEAGVHISKNTKRLCRRKKPKSITLPLKNRGKRSAGSLPTNNIEVSMWLNNRMRRKRLSSLKCRKTSEKMTSDPKTKSTNHINESRDKEQLYLVELERLFHLEDKVEKLKRVLEACRNDNHASSNETNRGEQLVIYVPVAEVREKVT</sequence>
<dbReference type="SMART" id="SM00249">
    <property type="entry name" value="PHD"/>
    <property type="match status" value="1"/>
</dbReference>
<dbReference type="AlphaFoldDB" id="A0A443PL38"/>
<dbReference type="GO" id="GO:0005634">
    <property type="term" value="C:nucleus"/>
    <property type="evidence" value="ECO:0007669"/>
    <property type="project" value="UniProtKB-SubCell"/>
</dbReference>
<evidence type="ECO:0000313" key="19">
    <source>
        <dbReference type="Proteomes" id="UP000283530"/>
    </source>
</evidence>
<evidence type="ECO:0000256" key="6">
    <source>
        <dbReference type="ARBA" id="ARBA00023015"/>
    </source>
</evidence>
<dbReference type="InterPro" id="IPR019787">
    <property type="entry name" value="Znf_PHD-finger"/>
</dbReference>
<feature type="domain" description="PHD-type" evidence="16">
    <location>
        <begin position="234"/>
        <end position="291"/>
    </location>
</feature>
<dbReference type="SUPFAM" id="SSF57903">
    <property type="entry name" value="FYVE/PHD zinc finger"/>
    <property type="match status" value="1"/>
</dbReference>
<dbReference type="Gene3D" id="3.30.40.10">
    <property type="entry name" value="Zinc/RING finger domain, C3HC4 (zinc finger)"/>
    <property type="match status" value="1"/>
</dbReference>
<feature type="region of interest" description="Disordered" evidence="15">
    <location>
        <begin position="656"/>
        <end position="676"/>
    </location>
</feature>
<feature type="domain" description="Homeobox" evidence="17">
    <location>
        <begin position="491"/>
        <end position="551"/>
    </location>
</feature>
<keyword evidence="5" id="KW-0862">Zinc</keyword>
<dbReference type="Gene3D" id="1.10.10.60">
    <property type="entry name" value="Homeodomain-like"/>
    <property type="match status" value="1"/>
</dbReference>
<dbReference type="GO" id="GO:0045814">
    <property type="term" value="P:negative regulation of gene expression, epigenetic"/>
    <property type="evidence" value="ECO:0007669"/>
    <property type="project" value="TreeGrafter"/>
</dbReference>
<feature type="coiled-coil region" evidence="14">
    <location>
        <begin position="691"/>
        <end position="718"/>
    </location>
</feature>
<dbReference type="OrthoDB" id="1903104at2759"/>
<dbReference type="PROSITE" id="PS50071">
    <property type="entry name" value="HOMEOBOX_2"/>
    <property type="match status" value="1"/>
</dbReference>
<evidence type="ECO:0000256" key="8">
    <source>
        <dbReference type="ARBA" id="ARBA00023155"/>
    </source>
</evidence>
<evidence type="ECO:0000259" key="16">
    <source>
        <dbReference type="PROSITE" id="PS50016"/>
    </source>
</evidence>
<dbReference type="InterPro" id="IPR019786">
    <property type="entry name" value="Zinc_finger_PHD-type_CS"/>
</dbReference>
<evidence type="ECO:0000256" key="9">
    <source>
        <dbReference type="ARBA" id="ARBA00023163"/>
    </source>
</evidence>
<dbReference type="InterPro" id="IPR009057">
    <property type="entry name" value="Homeodomain-like_sf"/>
</dbReference>
<feature type="region of interest" description="Disordered" evidence="15">
    <location>
        <begin position="1"/>
        <end position="25"/>
    </location>
</feature>
<keyword evidence="7 11" id="KW-0238">DNA-binding</keyword>
<name>A0A443PL38_9MAGN</name>
<evidence type="ECO:0000256" key="1">
    <source>
        <dbReference type="ARBA" id="ARBA00004123"/>
    </source>
</evidence>
<feature type="compositionally biased region" description="Low complexity" evidence="15">
    <location>
        <begin position="88"/>
        <end position="101"/>
    </location>
</feature>
<evidence type="ECO:0000256" key="3">
    <source>
        <dbReference type="ARBA" id="ARBA00022723"/>
    </source>
</evidence>
<dbReference type="GO" id="GO:0010557">
    <property type="term" value="P:positive regulation of macromolecule biosynthetic process"/>
    <property type="evidence" value="ECO:0007669"/>
    <property type="project" value="UniProtKB-ARBA"/>
</dbReference>
<keyword evidence="6" id="KW-0805">Transcription regulation</keyword>
<dbReference type="CDD" id="cd15504">
    <property type="entry name" value="PHD_PRHA_like"/>
    <property type="match status" value="1"/>
</dbReference>
<evidence type="ECO:0000256" key="4">
    <source>
        <dbReference type="ARBA" id="ARBA00022771"/>
    </source>
</evidence>
<keyword evidence="8 11" id="KW-0371">Homeobox</keyword>
<feature type="compositionally biased region" description="Basic residues" evidence="15">
    <location>
        <begin position="127"/>
        <end position="137"/>
    </location>
</feature>
<keyword evidence="3" id="KW-0479">Metal-binding</keyword>
<dbReference type="PANTHER" id="PTHR12628:SF10">
    <property type="entry name" value="HOMEOBOX DOMAIN-CONTAINING PROTEIN"/>
    <property type="match status" value="1"/>
</dbReference>
<evidence type="ECO:0000256" key="15">
    <source>
        <dbReference type="SAM" id="MobiDB-lite"/>
    </source>
</evidence>
<evidence type="ECO:0000256" key="13">
    <source>
        <dbReference type="RuleBase" id="RU000682"/>
    </source>
</evidence>
<feature type="compositionally biased region" description="Basic and acidic residues" evidence="15">
    <location>
        <begin position="657"/>
        <end position="668"/>
    </location>
</feature>
<organism evidence="18 19">
    <name type="scientific">Cinnamomum micranthum f. kanehirae</name>
    <dbReference type="NCBI Taxonomy" id="337451"/>
    <lineage>
        <taxon>Eukaryota</taxon>
        <taxon>Viridiplantae</taxon>
        <taxon>Streptophyta</taxon>
        <taxon>Embryophyta</taxon>
        <taxon>Tracheophyta</taxon>
        <taxon>Spermatophyta</taxon>
        <taxon>Magnoliopsida</taxon>
        <taxon>Magnoliidae</taxon>
        <taxon>Laurales</taxon>
        <taxon>Lauraceae</taxon>
        <taxon>Cinnamomum</taxon>
    </lineage>
</organism>
<feature type="region of interest" description="Disordered" evidence="15">
    <location>
        <begin position="321"/>
        <end position="368"/>
    </location>
</feature>
<dbReference type="Pfam" id="PF00628">
    <property type="entry name" value="PHD"/>
    <property type="match status" value="1"/>
</dbReference>
<feature type="compositionally biased region" description="Acidic residues" evidence="15">
    <location>
        <begin position="332"/>
        <end position="349"/>
    </location>
</feature>
<dbReference type="STRING" id="337451.A0A443PL38"/>
<accession>A0A443PL38</accession>
<dbReference type="PANTHER" id="PTHR12628">
    <property type="entry name" value="POLYCOMB-LIKE TRANSCRIPTION FACTOR"/>
    <property type="match status" value="1"/>
</dbReference>
<proteinExistence type="inferred from homology"/>
<dbReference type="GO" id="GO:0006355">
    <property type="term" value="P:regulation of DNA-templated transcription"/>
    <property type="evidence" value="ECO:0007669"/>
    <property type="project" value="UniProtKB-ARBA"/>
</dbReference>
<evidence type="ECO:0000256" key="2">
    <source>
        <dbReference type="ARBA" id="ARBA00007427"/>
    </source>
</evidence>
<dbReference type="PROSITE" id="PS01359">
    <property type="entry name" value="ZF_PHD_1"/>
    <property type="match status" value="1"/>
</dbReference>
<evidence type="ECO:0000256" key="14">
    <source>
        <dbReference type="SAM" id="Coils"/>
    </source>
</evidence>
<keyword evidence="19" id="KW-1185">Reference proteome</keyword>
<feature type="compositionally biased region" description="Basic and acidic residues" evidence="15">
    <location>
        <begin position="138"/>
        <end position="147"/>
    </location>
</feature>
<evidence type="ECO:0000259" key="17">
    <source>
        <dbReference type="PROSITE" id="PS50071"/>
    </source>
</evidence>
<protein>
    <submittedName>
        <fullName evidence="18">Pathogenesis-related homeodomain-containing protein</fullName>
    </submittedName>
</protein>
<dbReference type="GO" id="GO:0008270">
    <property type="term" value="F:zinc ion binding"/>
    <property type="evidence" value="ECO:0007669"/>
    <property type="project" value="UniProtKB-KW"/>
</dbReference>
<feature type="region of interest" description="Disordered" evidence="15">
    <location>
        <begin position="87"/>
        <end position="147"/>
    </location>
</feature>
<dbReference type="InterPro" id="IPR001356">
    <property type="entry name" value="HD"/>
</dbReference>
<evidence type="ECO:0000256" key="7">
    <source>
        <dbReference type="ARBA" id="ARBA00023125"/>
    </source>
</evidence>
<dbReference type="InterPro" id="IPR013083">
    <property type="entry name" value="Znf_RING/FYVE/PHD"/>
</dbReference>
<evidence type="ECO:0000256" key="10">
    <source>
        <dbReference type="ARBA" id="ARBA00023242"/>
    </source>
</evidence>
<dbReference type="CDD" id="cd00086">
    <property type="entry name" value="homeodomain"/>
    <property type="match status" value="1"/>
</dbReference>
<feature type="compositionally biased region" description="Basic residues" evidence="15">
    <location>
        <begin position="8"/>
        <end position="18"/>
    </location>
</feature>
<feature type="compositionally biased region" description="Acidic residues" evidence="15">
    <location>
        <begin position="438"/>
        <end position="447"/>
    </location>
</feature>
<reference evidence="18 19" key="1">
    <citation type="journal article" date="2019" name="Nat. Plants">
        <title>Stout camphor tree genome fills gaps in understanding of flowering plant genome evolution.</title>
        <authorList>
            <person name="Chaw S.M."/>
            <person name="Liu Y.C."/>
            <person name="Wu Y.W."/>
            <person name="Wang H.Y."/>
            <person name="Lin C.I."/>
            <person name="Wu C.S."/>
            <person name="Ke H.M."/>
            <person name="Chang L.Y."/>
            <person name="Hsu C.Y."/>
            <person name="Yang H.T."/>
            <person name="Sudianto E."/>
            <person name="Hsu M.H."/>
            <person name="Wu K.P."/>
            <person name="Wang L.N."/>
            <person name="Leebens-Mack J.H."/>
            <person name="Tsai I.J."/>
        </authorList>
    </citation>
    <scope>NUCLEOTIDE SEQUENCE [LARGE SCALE GENOMIC DNA]</scope>
    <source>
        <strain evidence="19">cv. Chaw 1501</strain>
        <tissue evidence="18">Young leaves</tissue>
    </source>
</reference>
<dbReference type="Pfam" id="PF00046">
    <property type="entry name" value="Homeodomain"/>
    <property type="match status" value="1"/>
</dbReference>
<comment type="similarity">
    <text evidence="2">Belongs to the PHD-associated homeobox family.</text>
</comment>
<gene>
    <name evidence="18" type="ORF">CKAN_02065700</name>
</gene>
<keyword evidence="10 11" id="KW-0539">Nucleus</keyword>
<dbReference type="GO" id="GO:0043565">
    <property type="term" value="F:sequence-specific DNA binding"/>
    <property type="evidence" value="ECO:0007669"/>
    <property type="project" value="UniProtKB-ARBA"/>
</dbReference>
<feature type="DNA-binding region" description="Homeobox" evidence="11">
    <location>
        <begin position="493"/>
        <end position="552"/>
    </location>
</feature>
<keyword evidence="9" id="KW-0804">Transcription</keyword>
<dbReference type="SMART" id="SM00389">
    <property type="entry name" value="HOX"/>
    <property type="match status" value="1"/>
</dbReference>
<dbReference type="Proteomes" id="UP000283530">
    <property type="component" value="Unassembled WGS sequence"/>
</dbReference>
<evidence type="ECO:0000256" key="11">
    <source>
        <dbReference type="PROSITE-ProRule" id="PRU00108"/>
    </source>
</evidence>
<dbReference type="SUPFAM" id="SSF46689">
    <property type="entry name" value="Homeodomain-like"/>
    <property type="match status" value="1"/>
</dbReference>
<evidence type="ECO:0000256" key="5">
    <source>
        <dbReference type="ARBA" id="ARBA00022833"/>
    </source>
</evidence>
<feature type="compositionally biased region" description="Polar residues" evidence="15">
    <location>
        <begin position="109"/>
        <end position="119"/>
    </location>
</feature>
<feature type="region of interest" description="Disordered" evidence="15">
    <location>
        <begin position="430"/>
        <end position="469"/>
    </location>
</feature>
<dbReference type="GO" id="GO:0003682">
    <property type="term" value="F:chromatin binding"/>
    <property type="evidence" value="ECO:0007669"/>
    <property type="project" value="TreeGrafter"/>
</dbReference>
<evidence type="ECO:0000256" key="12">
    <source>
        <dbReference type="PROSITE-ProRule" id="PRU00146"/>
    </source>
</evidence>
<comment type="caution">
    <text evidence="18">The sequence shown here is derived from an EMBL/GenBank/DDBJ whole genome shotgun (WGS) entry which is preliminary data.</text>
</comment>
<comment type="subcellular location">
    <subcellularLocation>
        <location evidence="1 11 13">Nucleus</location>
    </subcellularLocation>
</comment>
<evidence type="ECO:0000313" key="18">
    <source>
        <dbReference type="EMBL" id="RWR91501.1"/>
    </source>
</evidence>
<dbReference type="InterPro" id="IPR001965">
    <property type="entry name" value="Znf_PHD"/>
</dbReference>
<dbReference type="PROSITE" id="PS50016">
    <property type="entry name" value="ZF_PHD_2"/>
    <property type="match status" value="1"/>
</dbReference>
<keyword evidence="4 12" id="KW-0863">Zinc-finger</keyword>
<keyword evidence="14" id="KW-0175">Coiled coil</keyword>
<dbReference type="EMBL" id="QPKB01000008">
    <property type="protein sequence ID" value="RWR91501.1"/>
    <property type="molecule type" value="Genomic_DNA"/>
</dbReference>